<proteinExistence type="predicted"/>
<dbReference type="InterPro" id="IPR042099">
    <property type="entry name" value="ANL_N_sf"/>
</dbReference>
<dbReference type="RefSeq" id="WP_192462960.1">
    <property type="nucleotide sequence ID" value="NZ_JBHSAW010000025.1"/>
</dbReference>
<sequence length="522" mass="58794">MLYNLQHIIESVAISLPDRVAFSCLKKVITYQELDHQANQLAHFLLNNGHSKGDRIGIFMPRCLESVIAVYGILKSGAAYVPLDPFAPTHRTAAIMEDCNIKTLVTIPNLKNRTEGVLKETSQVQLIIGPETISNGTSIAWETIHEENYSKPLLEILESDLAFILYTSGSTGAPKGIMHTHYSALSLAKIVADTFDFHEDDIFGNPAPLHFDPSTFGYFVAPLVRAKTVIIPEAYLKMPASLSVLIAQEKISVWYSVPLMLIQLLKSNTLTKHDFSHLRWIFFAGEVFTPKHLKALMETLPQARYCNLYGPAELILCTYYPLEEIPEAHINIPIGKTWANTEFKILNSQGEEVAHGEEGELAIRSATLMQGYWNNPEMTKKCFYQVNIAQGYQHTYYKTGDLVKLNESNELLFLGRNDRQIKLRGYRVELDEVENILSQHPLVEEAAVIALKDTEETQKLQASILLKHGKSLQVDALQEFCSQFLPSYALPESITIMKDFPRTSSGKIDRRQIANLIDQPQT</sequence>
<dbReference type="InterPro" id="IPR010071">
    <property type="entry name" value="AA_adenyl_dom"/>
</dbReference>
<dbReference type="PROSITE" id="PS00455">
    <property type="entry name" value="AMP_BINDING"/>
    <property type="match status" value="1"/>
</dbReference>
<dbReference type="Pfam" id="PF00501">
    <property type="entry name" value="AMP-binding"/>
    <property type="match status" value="1"/>
</dbReference>
<comment type="caution">
    <text evidence="3">The sequence shown here is derived from an EMBL/GenBank/DDBJ whole genome shotgun (WGS) entry which is preliminary data.</text>
</comment>
<evidence type="ECO:0000259" key="1">
    <source>
        <dbReference type="Pfam" id="PF00501"/>
    </source>
</evidence>
<keyword evidence="4" id="KW-1185">Reference proteome</keyword>
<dbReference type="PRINTS" id="PR00154">
    <property type="entry name" value="AMPBINDING"/>
</dbReference>
<dbReference type="PANTHER" id="PTHR45527">
    <property type="entry name" value="NONRIBOSOMAL PEPTIDE SYNTHETASE"/>
    <property type="match status" value="1"/>
</dbReference>
<gene>
    <name evidence="3" type="ORF">ACFOUT_18505</name>
</gene>
<dbReference type="InterPro" id="IPR025110">
    <property type="entry name" value="AMP-bd_C"/>
</dbReference>
<accession>A0ABV8JY70</accession>
<dbReference type="EMBL" id="JBHSAW010000025">
    <property type="protein sequence ID" value="MFC4097882.1"/>
    <property type="molecule type" value="Genomic_DNA"/>
</dbReference>
<dbReference type="CDD" id="cd05930">
    <property type="entry name" value="A_NRPS"/>
    <property type="match status" value="1"/>
</dbReference>
<dbReference type="NCBIfam" id="TIGR01733">
    <property type="entry name" value="AA-adenyl-dom"/>
    <property type="match status" value="1"/>
</dbReference>
<organism evidence="3 4">
    <name type="scientific">Euzebyella saccharophila</name>
    <dbReference type="NCBI Taxonomy" id="679664"/>
    <lineage>
        <taxon>Bacteria</taxon>
        <taxon>Pseudomonadati</taxon>
        <taxon>Bacteroidota</taxon>
        <taxon>Flavobacteriia</taxon>
        <taxon>Flavobacteriales</taxon>
        <taxon>Flavobacteriaceae</taxon>
        <taxon>Euzebyella</taxon>
    </lineage>
</organism>
<dbReference type="Gene3D" id="3.30.300.30">
    <property type="match status" value="1"/>
</dbReference>
<name>A0ABV8JY70_9FLAO</name>
<dbReference type="InterPro" id="IPR000873">
    <property type="entry name" value="AMP-dep_synth/lig_dom"/>
</dbReference>
<evidence type="ECO:0000259" key="2">
    <source>
        <dbReference type="Pfam" id="PF13193"/>
    </source>
</evidence>
<feature type="domain" description="AMP-dependent synthetase/ligase" evidence="1">
    <location>
        <begin position="16"/>
        <end position="373"/>
    </location>
</feature>
<evidence type="ECO:0000313" key="3">
    <source>
        <dbReference type="EMBL" id="MFC4097882.1"/>
    </source>
</evidence>
<dbReference type="InterPro" id="IPR020459">
    <property type="entry name" value="AMP-binding"/>
</dbReference>
<feature type="domain" description="AMP-binding enzyme C-terminal" evidence="2">
    <location>
        <begin position="432"/>
        <end position="507"/>
    </location>
</feature>
<dbReference type="InterPro" id="IPR045851">
    <property type="entry name" value="AMP-bd_C_sf"/>
</dbReference>
<protein>
    <submittedName>
        <fullName evidence="3">Amino acid adenylation domain-containing protein</fullName>
    </submittedName>
</protein>
<dbReference type="Proteomes" id="UP001595814">
    <property type="component" value="Unassembled WGS sequence"/>
</dbReference>
<dbReference type="Pfam" id="PF13193">
    <property type="entry name" value="AMP-binding_C"/>
    <property type="match status" value="1"/>
</dbReference>
<reference evidence="4" key="1">
    <citation type="journal article" date="2019" name="Int. J. Syst. Evol. Microbiol.">
        <title>The Global Catalogue of Microorganisms (GCM) 10K type strain sequencing project: providing services to taxonomists for standard genome sequencing and annotation.</title>
        <authorList>
            <consortium name="The Broad Institute Genomics Platform"/>
            <consortium name="The Broad Institute Genome Sequencing Center for Infectious Disease"/>
            <person name="Wu L."/>
            <person name="Ma J."/>
        </authorList>
    </citation>
    <scope>NUCLEOTIDE SEQUENCE [LARGE SCALE GENOMIC DNA]</scope>
    <source>
        <strain evidence="4">CECT 7477</strain>
    </source>
</reference>
<dbReference type="Gene3D" id="3.40.50.12780">
    <property type="entry name" value="N-terminal domain of ligase-like"/>
    <property type="match status" value="1"/>
</dbReference>
<dbReference type="PANTHER" id="PTHR45527:SF1">
    <property type="entry name" value="FATTY ACID SYNTHASE"/>
    <property type="match status" value="1"/>
</dbReference>
<evidence type="ECO:0000313" key="4">
    <source>
        <dbReference type="Proteomes" id="UP001595814"/>
    </source>
</evidence>
<dbReference type="InterPro" id="IPR020845">
    <property type="entry name" value="AMP-binding_CS"/>
</dbReference>
<dbReference type="SUPFAM" id="SSF56801">
    <property type="entry name" value="Acetyl-CoA synthetase-like"/>
    <property type="match status" value="1"/>
</dbReference>